<evidence type="ECO:0000259" key="1">
    <source>
        <dbReference type="PROSITE" id="PS51462"/>
    </source>
</evidence>
<sequence>MQLQIGVKVIITDESGNTLVLQRAKSDQHDIAETWDIPGGRINVDESLETALKRELHEKLE</sequence>
<keyword evidence="3" id="KW-1185">Reference proteome</keyword>
<dbReference type="KEGG" id="saal:L336_0981"/>
<feature type="domain" description="Nudix hydrolase" evidence="1">
    <location>
        <begin position="2"/>
        <end position="61"/>
    </location>
</feature>
<evidence type="ECO:0000313" key="2">
    <source>
        <dbReference type="EMBL" id="AGL62680.1"/>
    </source>
</evidence>
<dbReference type="Pfam" id="PF00293">
    <property type="entry name" value="NUDIX"/>
    <property type="match status" value="1"/>
</dbReference>
<name>R4PWM3_9BACT</name>
<protein>
    <recommendedName>
        <fullName evidence="1">Nudix hydrolase domain-containing protein</fullName>
    </recommendedName>
</protein>
<dbReference type="EMBL" id="CP005957">
    <property type="protein sequence ID" value="AGL62680.1"/>
    <property type="molecule type" value="Genomic_DNA"/>
</dbReference>
<accession>R4PWM3</accession>
<proteinExistence type="predicted"/>
<dbReference type="Proteomes" id="UP000013893">
    <property type="component" value="Chromosome"/>
</dbReference>
<dbReference type="InterPro" id="IPR000086">
    <property type="entry name" value="NUDIX_hydrolase_dom"/>
</dbReference>
<dbReference type="STRING" id="1332188.L336_0981"/>
<reference evidence="2 3" key="1">
    <citation type="journal article" date="2013" name="Nat. Biotechnol.">
        <title>Genome sequences of rare, uncultured bacteria obtained by differential coverage binning of multiple metagenomes.</title>
        <authorList>
            <person name="Albertsen M."/>
            <person name="Hugenholtz P."/>
            <person name="Skarshewski A."/>
            <person name="Nielsen K.L."/>
            <person name="Tyson G.W."/>
            <person name="Nielsen P.H."/>
        </authorList>
    </citation>
    <scope>NUCLEOTIDE SEQUENCE [LARGE SCALE GENOMIC DNA]</scope>
    <source>
        <strain evidence="2">TM71</strain>
    </source>
</reference>
<dbReference type="SUPFAM" id="SSF55811">
    <property type="entry name" value="Nudix"/>
    <property type="match status" value="1"/>
</dbReference>
<evidence type="ECO:0000313" key="3">
    <source>
        <dbReference type="Proteomes" id="UP000013893"/>
    </source>
</evidence>
<dbReference type="InterPro" id="IPR015797">
    <property type="entry name" value="NUDIX_hydrolase-like_dom_sf"/>
</dbReference>
<organism evidence="2 3">
    <name type="scientific">Candidatus Saccharimonas aalborgensis</name>
    <dbReference type="NCBI Taxonomy" id="1332188"/>
    <lineage>
        <taxon>Bacteria</taxon>
        <taxon>Candidatus Saccharimonadota</taxon>
        <taxon>Candidatus Saccharimonadia</taxon>
        <taxon>Candidatus Saccharimonadales</taxon>
        <taxon>Candidatus Saccharimonadaceae</taxon>
        <taxon>Candidatus Saccharimonas</taxon>
    </lineage>
</organism>
<dbReference type="PROSITE" id="PS51462">
    <property type="entry name" value="NUDIX"/>
    <property type="match status" value="1"/>
</dbReference>
<dbReference type="AlphaFoldDB" id="R4PWM3"/>
<gene>
    <name evidence="2" type="ORF">L336_0981</name>
</gene>
<dbReference type="OrthoDB" id="9810648at2"/>
<dbReference type="Gene3D" id="3.90.79.10">
    <property type="entry name" value="Nucleoside Triphosphate Pyrophosphohydrolase"/>
    <property type="match status" value="1"/>
</dbReference>
<dbReference type="RefSeq" id="WP_015642130.1">
    <property type="nucleotide sequence ID" value="NC_021219.1"/>
</dbReference>
<dbReference type="HOGENOM" id="CLU_2913877_0_0_0"/>